<dbReference type="GO" id="GO:0006080">
    <property type="term" value="P:substituted mannan metabolic process"/>
    <property type="evidence" value="ECO:0007669"/>
    <property type="project" value="InterPro"/>
</dbReference>
<protein>
    <submittedName>
        <fullName evidence="6">Glycoside hydrolase family 26 protein</fullName>
    </submittedName>
</protein>
<dbReference type="Pfam" id="PF02156">
    <property type="entry name" value="Glyco_hydro_26"/>
    <property type="match status" value="1"/>
</dbReference>
<dbReference type="InterPro" id="IPR022790">
    <property type="entry name" value="GH26_dom"/>
</dbReference>
<dbReference type="SUPFAM" id="SSF51445">
    <property type="entry name" value="(Trans)glycosidases"/>
    <property type="match status" value="1"/>
</dbReference>
<keyword evidence="2 4" id="KW-0378">Hydrolase</keyword>
<evidence type="ECO:0000259" key="5">
    <source>
        <dbReference type="PROSITE" id="PS51764"/>
    </source>
</evidence>
<dbReference type="AlphaFoldDB" id="A0A9D2A3K0"/>
<evidence type="ECO:0000256" key="1">
    <source>
        <dbReference type="ARBA" id="ARBA00007754"/>
    </source>
</evidence>
<evidence type="ECO:0000256" key="3">
    <source>
        <dbReference type="ARBA" id="ARBA00023295"/>
    </source>
</evidence>
<feature type="active site" description="Proton donor" evidence="4">
    <location>
        <position position="293"/>
    </location>
</feature>
<dbReference type="Gene3D" id="3.20.20.80">
    <property type="entry name" value="Glycosidases"/>
    <property type="match status" value="1"/>
</dbReference>
<dbReference type="Proteomes" id="UP000824023">
    <property type="component" value="Unassembled WGS sequence"/>
</dbReference>
<evidence type="ECO:0000313" key="7">
    <source>
        <dbReference type="Proteomes" id="UP000824023"/>
    </source>
</evidence>
<comment type="caution">
    <text evidence="6">The sequence shown here is derived from an EMBL/GenBank/DDBJ whole genome shotgun (WGS) entry which is preliminary data.</text>
</comment>
<dbReference type="PROSITE" id="PS51257">
    <property type="entry name" value="PROKAR_LIPOPROTEIN"/>
    <property type="match status" value="1"/>
</dbReference>
<organism evidence="6 7">
    <name type="scientific">Candidatus Bacteroides merdipullorum</name>
    <dbReference type="NCBI Taxonomy" id="2838474"/>
    <lineage>
        <taxon>Bacteria</taxon>
        <taxon>Pseudomonadati</taxon>
        <taxon>Bacteroidota</taxon>
        <taxon>Bacteroidia</taxon>
        <taxon>Bacteroidales</taxon>
        <taxon>Bacteroidaceae</taxon>
        <taxon>Bacteroides</taxon>
    </lineage>
</organism>
<dbReference type="PRINTS" id="PR00739">
    <property type="entry name" value="GLHYDRLASE26"/>
</dbReference>
<dbReference type="InterPro" id="IPR000805">
    <property type="entry name" value="Glyco_hydro_26"/>
</dbReference>
<comment type="similarity">
    <text evidence="1 4">Belongs to the glycosyl hydrolase 26 family.</text>
</comment>
<keyword evidence="3 4" id="KW-0326">Glycosidase</keyword>
<dbReference type="GO" id="GO:0016985">
    <property type="term" value="F:mannan endo-1,4-beta-mannosidase activity"/>
    <property type="evidence" value="ECO:0007669"/>
    <property type="project" value="InterPro"/>
</dbReference>
<reference evidence="6" key="2">
    <citation type="submission" date="2021-04" db="EMBL/GenBank/DDBJ databases">
        <authorList>
            <person name="Gilroy R."/>
        </authorList>
    </citation>
    <scope>NUCLEOTIDE SEQUENCE</scope>
    <source>
        <strain evidence="6">ChiHjej12B11-24981</strain>
    </source>
</reference>
<name>A0A9D2A3K0_9BACE</name>
<dbReference type="InterPro" id="IPR017853">
    <property type="entry name" value="GH"/>
</dbReference>
<feature type="active site" description="Nucleophile" evidence="4">
    <location>
        <position position="390"/>
    </location>
</feature>
<proteinExistence type="inferred from homology"/>
<dbReference type="PROSITE" id="PS51764">
    <property type="entry name" value="GH26"/>
    <property type="match status" value="1"/>
</dbReference>
<dbReference type="PANTHER" id="PTHR40079:SF4">
    <property type="entry name" value="GH26 DOMAIN-CONTAINING PROTEIN-RELATED"/>
    <property type="match status" value="1"/>
</dbReference>
<accession>A0A9D2A3K0</accession>
<dbReference type="EMBL" id="DXCK01000006">
    <property type="protein sequence ID" value="HIZ00704.1"/>
    <property type="molecule type" value="Genomic_DNA"/>
</dbReference>
<feature type="domain" description="GH26" evidence="5">
    <location>
        <begin position="140"/>
        <end position="453"/>
    </location>
</feature>
<evidence type="ECO:0000256" key="4">
    <source>
        <dbReference type="PROSITE-ProRule" id="PRU01100"/>
    </source>
</evidence>
<evidence type="ECO:0000313" key="6">
    <source>
        <dbReference type="EMBL" id="HIZ00704.1"/>
    </source>
</evidence>
<evidence type="ECO:0000256" key="2">
    <source>
        <dbReference type="ARBA" id="ARBA00022801"/>
    </source>
</evidence>
<gene>
    <name evidence="6" type="ORF">H9819_00400</name>
</gene>
<dbReference type="PANTHER" id="PTHR40079">
    <property type="entry name" value="MANNAN ENDO-1,4-BETA-MANNOSIDASE E-RELATED"/>
    <property type="match status" value="1"/>
</dbReference>
<reference evidence="6" key="1">
    <citation type="journal article" date="2021" name="PeerJ">
        <title>Extensive microbial diversity within the chicken gut microbiome revealed by metagenomics and culture.</title>
        <authorList>
            <person name="Gilroy R."/>
            <person name="Ravi A."/>
            <person name="Getino M."/>
            <person name="Pursley I."/>
            <person name="Horton D.L."/>
            <person name="Alikhan N.F."/>
            <person name="Baker D."/>
            <person name="Gharbi K."/>
            <person name="Hall N."/>
            <person name="Watson M."/>
            <person name="Adriaenssens E.M."/>
            <person name="Foster-Nyarko E."/>
            <person name="Jarju S."/>
            <person name="Secka A."/>
            <person name="Antonio M."/>
            <person name="Oren A."/>
            <person name="Chaudhuri R.R."/>
            <person name="La Ragione R."/>
            <person name="Hildebrand F."/>
            <person name="Pallen M.J."/>
        </authorList>
    </citation>
    <scope>NUCLEOTIDE SEQUENCE</scope>
    <source>
        <strain evidence="6">ChiHjej12B11-24981</strain>
    </source>
</reference>
<sequence length="459" mass="52278">MKHILLNTLVVLTSFLTGACSDDNMKRYFVTSDNTPLVQTSVYPAAGESVLPGTIVVRFGFEQDVWLLDKNKITVNGDTINAVAAIGNEVLLNVDASTGNDYEVRLAAGAIQSVGGYVSTEDYVASFNCRSEIPAAERSPEAVKLMNYLKEIYGQQILSGAMANVALNNNEAYWVYTKTGKWPAINCIDYIHLYASEPGAWIDYSQTQVMEDWWAENGIVAAMWHWNVPTNDGTAYTTTPGSEPGQTSFDVRKINDPTSEEYARMMNDIDRVADYLLLLQQKNIPVIWRPLHEAGGQWFWWGLDAEACKTLWRVMYDRFREKGLNNLIWVWTEAVAWNQDDETEGPKWYPGDDYVDIVGIDIYERNVEECADYYELLTRLWPDKMVTMSECGSIPSIAEQWEAGARWSWFVTWYDYDRTNDTNSSAFSEDSHTHADAAWWRTTMDDERVITRDEVPSLK</sequence>